<dbReference type="EMBL" id="BAABCV010000011">
    <property type="protein sequence ID" value="GAA4102290.1"/>
    <property type="molecule type" value="Genomic_DNA"/>
</dbReference>
<dbReference type="RefSeq" id="WP_345106045.1">
    <property type="nucleotide sequence ID" value="NZ_BAABCV010000011.1"/>
</dbReference>
<dbReference type="PROSITE" id="PS51257">
    <property type="entry name" value="PROKAR_LIPOPROTEIN"/>
    <property type="match status" value="1"/>
</dbReference>
<name>A0ABP7X264_9SPHI</name>
<dbReference type="Pfam" id="PF08139">
    <property type="entry name" value="LPAM_1"/>
    <property type="match status" value="1"/>
</dbReference>
<evidence type="ECO:0000256" key="1">
    <source>
        <dbReference type="ARBA" id="ARBA00017922"/>
    </source>
</evidence>
<sequence length="134" mass="15250">MKKIFLLAFAALALAACSDTKKQEKALLDDVIKMHDTVMGHDEQLMHNKMKLDTLLKTAGDTAKTRISAMIIQLTKVDGFMEDWMQKFDPAPKGKSHDYFMAYMTAQKIRIGRIDSMMRESIKTSSEFLKAKTK</sequence>
<feature type="signal peptide" evidence="3">
    <location>
        <begin position="1"/>
        <end position="15"/>
    </location>
</feature>
<evidence type="ECO:0000256" key="3">
    <source>
        <dbReference type="SAM" id="SignalP"/>
    </source>
</evidence>
<dbReference type="Proteomes" id="UP001500841">
    <property type="component" value="Unassembled WGS sequence"/>
</dbReference>
<comment type="caution">
    <text evidence="4">The sequence shown here is derived from an EMBL/GenBank/DDBJ whole genome shotgun (WGS) entry which is preliminary data.</text>
</comment>
<dbReference type="InterPro" id="IPR012640">
    <property type="entry name" value="Membr_lipoprot_lipid_attach_CS"/>
</dbReference>
<evidence type="ECO:0000313" key="4">
    <source>
        <dbReference type="EMBL" id="GAA4102290.1"/>
    </source>
</evidence>
<evidence type="ECO:0000256" key="2">
    <source>
        <dbReference type="ARBA" id="ARBA00022729"/>
    </source>
</evidence>
<accession>A0ABP7X264</accession>
<keyword evidence="2 3" id="KW-0732">Signal</keyword>
<proteinExistence type="predicted"/>
<protein>
    <recommendedName>
        <fullName evidence="1">Type IV secretion system putative lipoprotein virB7</fullName>
    </recommendedName>
</protein>
<feature type="chain" id="PRO_5046967042" description="Type IV secretion system putative lipoprotein virB7" evidence="3">
    <location>
        <begin position="16"/>
        <end position="134"/>
    </location>
</feature>
<evidence type="ECO:0000313" key="5">
    <source>
        <dbReference type="Proteomes" id="UP001500841"/>
    </source>
</evidence>
<gene>
    <name evidence="4" type="ORF">GCM10022392_29070</name>
</gene>
<keyword evidence="5" id="KW-1185">Reference proteome</keyword>
<reference evidence="5" key="1">
    <citation type="journal article" date="2019" name="Int. J. Syst. Evol. Microbiol.">
        <title>The Global Catalogue of Microorganisms (GCM) 10K type strain sequencing project: providing services to taxonomists for standard genome sequencing and annotation.</title>
        <authorList>
            <consortium name="The Broad Institute Genomics Platform"/>
            <consortium name="The Broad Institute Genome Sequencing Center for Infectious Disease"/>
            <person name="Wu L."/>
            <person name="Ma J."/>
        </authorList>
    </citation>
    <scope>NUCLEOTIDE SEQUENCE [LARGE SCALE GENOMIC DNA]</scope>
    <source>
        <strain evidence="5">JCM 17085</strain>
    </source>
</reference>
<organism evidence="4 5">
    <name type="scientific">Mucilaginibacter panaciglaebae</name>
    <dbReference type="NCBI Taxonomy" id="502331"/>
    <lineage>
        <taxon>Bacteria</taxon>
        <taxon>Pseudomonadati</taxon>
        <taxon>Bacteroidota</taxon>
        <taxon>Sphingobacteriia</taxon>
        <taxon>Sphingobacteriales</taxon>
        <taxon>Sphingobacteriaceae</taxon>
        <taxon>Mucilaginibacter</taxon>
    </lineage>
</organism>